<comment type="subcellular location">
    <subcellularLocation>
        <location evidence="1">Membrane</location>
    </subcellularLocation>
</comment>
<dbReference type="CDD" id="cd03498">
    <property type="entry name" value="SQR_TypeB_2_TM"/>
    <property type="match status" value="1"/>
</dbReference>
<feature type="transmembrane region" description="Helical" evidence="8">
    <location>
        <begin position="62"/>
        <end position="83"/>
    </location>
</feature>
<keyword evidence="3 8" id="KW-0812">Transmembrane</keyword>
<keyword evidence="2" id="KW-0349">Heme</keyword>
<dbReference type="Pfam" id="PF01127">
    <property type="entry name" value="Sdh_cyt"/>
    <property type="match status" value="1"/>
</dbReference>
<evidence type="ECO:0000256" key="2">
    <source>
        <dbReference type="ARBA" id="ARBA00022617"/>
    </source>
</evidence>
<dbReference type="NCBIfam" id="TIGR02046">
    <property type="entry name" value="sdhC_b558_fam"/>
    <property type="match status" value="1"/>
</dbReference>
<protein>
    <submittedName>
        <fullName evidence="9">Succinate dehydrogenase cytochrome b subunit</fullName>
    </submittedName>
</protein>
<evidence type="ECO:0000256" key="1">
    <source>
        <dbReference type="ARBA" id="ARBA00004370"/>
    </source>
</evidence>
<evidence type="ECO:0000256" key="6">
    <source>
        <dbReference type="ARBA" id="ARBA00023004"/>
    </source>
</evidence>
<evidence type="ECO:0000256" key="5">
    <source>
        <dbReference type="ARBA" id="ARBA00022989"/>
    </source>
</evidence>
<name>A0A7V3E6V2_9BACT</name>
<feature type="transmembrane region" description="Helical" evidence="8">
    <location>
        <begin position="16"/>
        <end position="42"/>
    </location>
</feature>
<feature type="transmembrane region" description="Helical" evidence="8">
    <location>
        <begin position="104"/>
        <end position="129"/>
    </location>
</feature>
<dbReference type="GO" id="GO:0016020">
    <property type="term" value="C:membrane"/>
    <property type="evidence" value="ECO:0007669"/>
    <property type="project" value="UniProtKB-SubCell"/>
</dbReference>
<dbReference type="Gene3D" id="1.20.1300.10">
    <property type="entry name" value="Fumarate reductase/succinate dehydrogenase, transmembrane subunit"/>
    <property type="match status" value="1"/>
</dbReference>
<comment type="caution">
    <text evidence="9">The sequence shown here is derived from an EMBL/GenBank/DDBJ whole genome shotgun (WGS) entry which is preliminary data.</text>
</comment>
<dbReference type="AlphaFoldDB" id="A0A7V3E6V2"/>
<evidence type="ECO:0000256" key="4">
    <source>
        <dbReference type="ARBA" id="ARBA00022723"/>
    </source>
</evidence>
<evidence type="ECO:0000256" key="7">
    <source>
        <dbReference type="ARBA" id="ARBA00023136"/>
    </source>
</evidence>
<evidence type="ECO:0000313" key="9">
    <source>
        <dbReference type="EMBL" id="HFI90633.1"/>
    </source>
</evidence>
<dbReference type="GO" id="GO:0046872">
    <property type="term" value="F:metal ion binding"/>
    <property type="evidence" value="ECO:0007669"/>
    <property type="project" value="UniProtKB-KW"/>
</dbReference>
<feature type="transmembrane region" description="Helical" evidence="8">
    <location>
        <begin position="198"/>
        <end position="221"/>
    </location>
</feature>
<keyword evidence="6" id="KW-0408">Iron</keyword>
<organism evidence="9">
    <name type="scientific">Ignavibacterium album</name>
    <dbReference type="NCBI Taxonomy" id="591197"/>
    <lineage>
        <taxon>Bacteria</taxon>
        <taxon>Pseudomonadati</taxon>
        <taxon>Ignavibacteriota</taxon>
        <taxon>Ignavibacteria</taxon>
        <taxon>Ignavibacteriales</taxon>
        <taxon>Ignavibacteriaceae</taxon>
        <taxon>Ignavibacterium</taxon>
    </lineage>
</organism>
<evidence type="ECO:0000256" key="3">
    <source>
        <dbReference type="ARBA" id="ARBA00022692"/>
    </source>
</evidence>
<accession>A0A7V3E6V2</accession>
<dbReference type="InterPro" id="IPR011138">
    <property type="entry name" value="Cytochrome_b-558"/>
</dbReference>
<reference evidence="9" key="1">
    <citation type="journal article" date="2020" name="mSystems">
        <title>Genome- and Community-Level Interaction Insights into Carbon Utilization and Element Cycling Functions of Hydrothermarchaeota in Hydrothermal Sediment.</title>
        <authorList>
            <person name="Zhou Z."/>
            <person name="Liu Y."/>
            <person name="Xu W."/>
            <person name="Pan J."/>
            <person name="Luo Z.H."/>
            <person name="Li M."/>
        </authorList>
    </citation>
    <scope>NUCLEOTIDE SEQUENCE [LARGE SCALE GENOMIC DNA]</scope>
    <source>
        <strain evidence="9">SpSt-479</strain>
    </source>
</reference>
<dbReference type="InterPro" id="IPR034804">
    <property type="entry name" value="SQR/QFR_C/D"/>
</dbReference>
<gene>
    <name evidence="9" type="ORF">ENS31_03755</name>
</gene>
<dbReference type="EMBL" id="DSUJ01000008">
    <property type="protein sequence ID" value="HFI90633.1"/>
    <property type="molecule type" value="Genomic_DNA"/>
</dbReference>
<proteinExistence type="predicted"/>
<evidence type="ECO:0000256" key="8">
    <source>
        <dbReference type="SAM" id="Phobius"/>
    </source>
</evidence>
<dbReference type="SUPFAM" id="SSF81343">
    <property type="entry name" value="Fumarate reductase respiratory complex transmembrane subunits"/>
    <property type="match status" value="1"/>
</dbReference>
<keyword evidence="5 8" id="KW-1133">Transmembrane helix</keyword>
<dbReference type="InterPro" id="IPR000701">
    <property type="entry name" value="SuccDH_FuR_B_TM-su"/>
</dbReference>
<keyword evidence="4" id="KW-0479">Metal-binding</keyword>
<sequence length="225" mass="26017">MGWFTTFANSSLGKKFIMAITGSFLIIFLIIHLIGNITLYFGPDAFNGYVKTLDVIKPLIRVIELVLLSAFIFHILNGVRLWWENKQARPVTYKVNGSPENSSLFSRTMFVSGSIIFIFLVLHLGTFFWRFNVHDPQKLADTHQYYDIVVGFFQIWWYVLLYIVAMVLLGFHLNHGFQSAFQTFGWNHKKYTPLIKKIGTAYAIIMAIGFASMPIYFFFFYGGNQ</sequence>
<feature type="transmembrane region" description="Helical" evidence="8">
    <location>
        <begin position="155"/>
        <end position="177"/>
    </location>
</feature>
<keyword evidence="7 8" id="KW-0472">Membrane</keyword>